<organism evidence="2">
    <name type="scientific">Companilactobacillus formosensis</name>
    <dbReference type="NCBI Taxonomy" id="1617889"/>
    <lineage>
        <taxon>Bacteria</taxon>
        <taxon>Bacillati</taxon>
        <taxon>Bacillota</taxon>
        <taxon>Bacilli</taxon>
        <taxon>Lactobacillales</taxon>
        <taxon>Lactobacillaceae</taxon>
        <taxon>Companilactobacillus</taxon>
    </lineage>
</organism>
<keyword evidence="1" id="KW-0472">Membrane</keyword>
<dbReference type="AlphaFoldDB" id="A0A2P4R660"/>
<evidence type="ECO:0000256" key="1">
    <source>
        <dbReference type="SAM" id="Phobius"/>
    </source>
</evidence>
<keyword evidence="1" id="KW-0812">Transmembrane</keyword>
<keyword evidence="1" id="KW-1133">Transmembrane helix</keyword>
<evidence type="ECO:0000313" key="2">
    <source>
        <dbReference type="EMBL" id="POH36748.1"/>
    </source>
</evidence>
<feature type="transmembrane region" description="Helical" evidence="1">
    <location>
        <begin position="27"/>
        <end position="46"/>
    </location>
</feature>
<protein>
    <submittedName>
        <fullName evidence="2">Uncharacterized protein</fullName>
    </submittedName>
</protein>
<proteinExistence type="predicted"/>
<feature type="transmembrane region" description="Helical" evidence="1">
    <location>
        <begin position="53"/>
        <end position="71"/>
    </location>
</feature>
<comment type="caution">
    <text evidence="2">The sequence shown here is derived from an EMBL/GenBank/DDBJ whole genome shotgun (WGS) entry which is preliminary data.</text>
</comment>
<reference evidence="2" key="1">
    <citation type="submission" date="2018-01" db="EMBL/GenBank/DDBJ databases">
        <title>Genome sequnecing of Lactobacillus formosensis KACC 18721.</title>
        <authorList>
            <person name="Kim S.-J."/>
            <person name="Heo J."/>
        </authorList>
    </citation>
    <scope>NUCLEOTIDE SEQUENCE</scope>
    <source>
        <strain evidence="2">KACC 18721</strain>
    </source>
</reference>
<accession>A0A2P4R660</accession>
<sequence>MLGIIFIIGSIASLIIEKYVLANNSHVWLGAIIPLLSIAFIIWLMVTNLMQFDVLDVILAIVYISLSFIFWGQGNDLYHQKVVSKINDLNQSVERSRSASED</sequence>
<dbReference type="EMBL" id="PPWZ01000044">
    <property type="protein sequence ID" value="POH36748.1"/>
    <property type="molecule type" value="Genomic_DNA"/>
</dbReference>
<name>A0A2P4R660_9LACO</name>
<gene>
    <name evidence="2" type="ORF">C2R26_06355</name>
</gene>